<gene>
    <name evidence="1" type="ORF">EB796_000255</name>
</gene>
<keyword evidence="2" id="KW-1185">Reference proteome</keyword>
<dbReference type="AlphaFoldDB" id="A0A7J7KTD6"/>
<accession>A0A7J7KTD6</accession>
<dbReference type="Proteomes" id="UP000593567">
    <property type="component" value="Unassembled WGS sequence"/>
</dbReference>
<protein>
    <submittedName>
        <fullName evidence="1">Uncharacterized protein</fullName>
    </submittedName>
</protein>
<reference evidence="1" key="1">
    <citation type="submission" date="2020-06" db="EMBL/GenBank/DDBJ databases">
        <title>Draft genome of Bugula neritina, a colonial animal packing powerful symbionts and potential medicines.</title>
        <authorList>
            <person name="Rayko M."/>
        </authorList>
    </citation>
    <scope>NUCLEOTIDE SEQUENCE [LARGE SCALE GENOMIC DNA]</scope>
    <source>
        <strain evidence="1">Kwan_BN1</strain>
    </source>
</reference>
<evidence type="ECO:0000313" key="1">
    <source>
        <dbReference type="EMBL" id="KAF6041437.1"/>
    </source>
</evidence>
<name>A0A7J7KTD6_BUGNE</name>
<evidence type="ECO:0000313" key="2">
    <source>
        <dbReference type="Proteomes" id="UP000593567"/>
    </source>
</evidence>
<sequence>MGTPPLPDKRKYSISRGMKVYFPQVRVMKENINVEGYELKENSEVLCVGYSSRPSHVSIAFQNDILEVPFEKTSIRITNQLHGPELQKL</sequence>
<proteinExistence type="predicted"/>
<comment type="caution">
    <text evidence="1">The sequence shown here is derived from an EMBL/GenBank/DDBJ whole genome shotgun (WGS) entry which is preliminary data.</text>
</comment>
<dbReference type="EMBL" id="VXIV02000046">
    <property type="protein sequence ID" value="KAF6041437.1"/>
    <property type="molecule type" value="Genomic_DNA"/>
</dbReference>
<organism evidence="1 2">
    <name type="scientific">Bugula neritina</name>
    <name type="common">Brown bryozoan</name>
    <name type="synonym">Sertularia neritina</name>
    <dbReference type="NCBI Taxonomy" id="10212"/>
    <lineage>
        <taxon>Eukaryota</taxon>
        <taxon>Metazoa</taxon>
        <taxon>Spiralia</taxon>
        <taxon>Lophotrochozoa</taxon>
        <taxon>Bryozoa</taxon>
        <taxon>Gymnolaemata</taxon>
        <taxon>Cheilostomatida</taxon>
        <taxon>Flustrina</taxon>
        <taxon>Buguloidea</taxon>
        <taxon>Bugulidae</taxon>
        <taxon>Bugula</taxon>
    </lineage>
</organism>
<dbReference type="OrthoDB" id="370884at2759"/>